<dbReference type="CDD" id="cd14847">
    <property type="entry name" value="DD-carboxypeptidase_like"/>
    <property type="match status" value="1"/>
</dbReference>
<dbReference type="Gene3D" id="3.30.1380.10">
    <property type="match status" value="1"/>
</dbReference>
<keyword evidence="2" id="KW-0378">Hydrolase</keyword>
<evidence type="ECO:0000313" key="3">
    <source>
        <dbReference type="Proteomes" id="UP000002943"/>
    </source>
</evidence>
<dbReference type="AlphaFoldDB" id="E3BPQ0"/>
<organism evidence="2 3">
    <name type="scientific">Vibrio caribbeanicus ATCC BAA-2122</name>
    <dbReference type="NCBI Taxonomy" id="796620"/>
    <lineage>
        <taxon>Bacteria</taxon>
        <taxon>Pseudomonadati</taxon>
        <taxon>Pseudomonadota</taxon>
        <taxon>Gammaproteobacteria</taxon>
        <taxon>Vibrionales</taxon>
        <taxon>Vibrionaceae</taxon>
        <taxon>Vibrio</taxon>
    </lineage>
</organism>
<gene>
    <name evidence="2" type="ORF">VIBC2010_12946</name>
</gene>
<comment type="caution">
    <text evidence="2">The sequence shown here is derived from an EMBL/GenBank/DDBJ whole genome shotgun (WGS) entry which is preliminary data.</text>
</comment>
<dbReference type="GO" id="GO:0004180">
    <property type="term" value="F:carboxypeptidase activity"/>
    <property type="evidence" value="ECO:0007669"/>
    <property type="project" value="UniProtKB-KW"/>
</dbReference>
<dbReference type="SUPFAM" id="SSF55166">
    <property type="entry name" value="Hedgehog/DD-peptidase"/>
    <property type="match status" value="1"/>
</dbReference>
<sequence length="223" mass="25145">MKLEELIGEASTHLVSASIGQKIFSVHPSVVTDLLNLKQAADQAGFNLHIASGFRSFERQLAIWNGKMSGDIALLGKHGQKLDITLLSEEEKINSILRWSALPGGSRHHWGTDFDVYDRGALSDGTVLKLESWEYLQGHQKQFYHWLKGNLTHYGFFFPYTEDSSGVGFEPWHISHHVSSNECLKQLNVEMLYAKISSSNLIGKQGVLANINDIYRRYINIKS</sequence>
<dbReference type="InterPro" id="IPR003709">
    <property type="entry name" value="VanY-like_core_dom"/>
</dbReference>
<protein>
    <submittedName>
        <fullName evidence="2">D,D-carboxypeptidase-related protein</fullName>
    </submittedName>
</protein>
<dbReference type="eggNOG" id="COG1876">
    <property type="taxonomic scope" value="Bacteria"/>
</dbReference>
<dbReference type="GO" id="GO:0006508">
    <property type="term" value="P:proteolysis"/>
    <property type="evidence" value="ECO:0007669"/>
    <property type="project" value="InterPro"/>
</dbReference>
<accession>E3BPQ0</accession>
<keyword evidence="2" id="KW-0121">Carboxypeptidase</keyword>
<feature type="domain" description="D-alanyl-D-alanine carboxypeptidase-like core" evidence="1">
    <location>
        <begin position="26"/>
        <end position="176"/>
    </location>
</feature>
<dbReference type="PANTHER" id="PTHR34385">
    <property type="entry name" value="D-ALANYL-D-ALANINE CARBOXYPEPTIDASE"/>
    <property type="match status" value="1"/>
</dbReference>
<dbReference type="STRING" id="796620.VIBC2010_12946"/>
<reference evidence="2 3" key="1">
    <citation type="journal article" date="2012" name="Int. J. Syst. Evol. Microbiol.">
        <title>Vibrio caribbeanicus sp. nov., isolated from the marine sponge Scleritoderma cyanea.</title>
        <authorList>
            <person name="Hoffmann M."/>
            <person name="Monday S.R."/>
            <person name="Allard M.W."/>
            <person name="Strain E.A."/>
            <person name="Whittaker P."/>
            <person name="Naum M."/>
            <person name="McCarthy P.J."/>
            <person name="Lopez J.V."/>
            <person name="Fischer M."/>
            <person name="Brown E.W."/>
        </authorList>
    </citation>
    <scope>NUCLEOTIDE SEQUENCE [LARGE SCALE GENOMIC DNA]</scope>
    <source>
        <strain evidence="2 3">ATCC BAA-2122</strain>
    </source>
</reference>
<dbReference type="RefSeq" id="WP_009603161.1">
    <property type="nucleotide sequence ID" value="NZ_AEIU01000110.1"/>
</dbReference>
<dbReference type="Proteomes" id="UP000002943">
    <property type="component" value="Unassembled WGS sequence"/>
</dbReference>
<keyword evidence="3" id="KW-1185">Reference proteome</keyword>
<dbReference type="PANTHER" id="PTHR34385:SF1">
    <property type="entry name" value="PEPTIDOGLYCAN L-ALANYL-D-GLUTAMATE ENDOPEPTIDASE CWLK"/>
    <property type="match status" value="1"/>
</dbReference>
<evidence type="ECO:0000259" key="1">
    <source>
        <dbReference type="Pfam" id="PF02557"/>
    </source>
</evidence>
<proteinExistence type="predicted"/>
<keyword evidence="2" id="KW-0645">Protease</keyword>
<dbReference type="EMBL" id="AEIU01000110">
    <property type="protein sequence ID" value="EFP94968.1"/>
    <property type="molecule type" value="Genomic_DNA"/>
</dbReference>
<dbReference type="OrthoDB" id="9792074at2"/>
<dbReference type="Pfam" id="PF02557">
    <property type="entry name" value="VanY"/>
    <property type="match status" value="1"/>
</dbReference>
<dbReference type="InterPro" id="IPR009045">
    <property type="entry name" value="Zn_M74/Hedgehog-like"/>
</dbReference>
<name>E3BPQ0_9VIBR</name>
<evidence type="ECO:0000313" key="2">
    <source>
        <dbReference type="EMBL" id="EFP94968.1"/>
    </source>
</evidence>
<dbReference type="InterPro" id="IPR052179">
    <property type="entry name" value="DD-CPase-like"/>
</dbReference>